<dbReference type="EMBL" id="LR743504">
    <property type="protein sequence ID" value="CAA2105091.1"/>
    <property type="molecule type" value="Genomic_DNA"/>
</dbReference>
<gene>
    <name evidence="2" type="ORF">MBUL_03019</name>
</gene>
<name>A0A679J697_9HYPH</name>
<feature type="region of interest" description="Disordered" evidence="1">
    <location>
        <begin position="108"/>
        <end position="142"/>
    </location>
</feature>
<evidence type="ECO:0000313" key="2">
    <source>
        <dbReference type="EMBL" id="CAA2105091.1"/>
    </source>
</evidence>
<organism evidence="2">
    <name type="scientific">Methylobacterium bullatum</name>
    <dbReference type="NCBI Taxonomy" id="570505"/>
    <lineage>
        <taxon>Bacteria</taxon>
        <taxon>Pseudomonadati</taxon>
        <taxon>Pseudomonadota</taxon>
        <taxon>Alphaproteobacteria</taxon>
        <taxon>Hyphomicrobiales</taxon>
        <taxon>Methylobacteriaceae</taxon>
        <taxon>Methylobacterium</taxon>
    </lineage>
</organism>
<sequence>MVECRISQPVENALASEAGTGMALPLLPTIVVAMIVSAASFLCQTPSAPIPETPASTRIVEMESRTVQASPIETADLGTAFVPAAFAFRDQFPLRDLVTATASVAPRRATSRTAAVKPSQRRPDSARSEMAKTEAARPDANRVPSVVAARAAVSPEPFRVEAEADEELIPHLALPFAPAISAITRAGSFVGTQSAAVGAEAMALGNVVTGLVDRLPLRP</sequence>
<dbReference type="AlphaFoldDB" id="A0A679J697"/>
<reference evidence="2" key="1">
    <citation type="submission" date="2019-12" db="EMBL/GenBank/DDBJ databases">
        <authorList>
            <person name="Cremers G."/>
        </authorList>
    </citation>
    <scope>NUCLEOTIDE SEQUENCE</scope>
    <source>
        <strain evidence="2">Mbul1</strain>
    </source>
</reference>
<protein>
    <submittedName>
        <fullName evidence="2">Uncharacterized protein</fullName>
    </submittedName>
</protein>
<accession>A0A679J697</accession>
<evidence type="ECO:0000256" key="1">
    <source>
        <dbReference type="SAM" id="MobiDB-lite"/>
    </source>
</evidence>
<proteinExistence type="predicted"/>
<feature type="compositionally biased region" description="Basic and acidic residues" evidence="1">
    <location>
        <begin position="121"/>
        <end position="140"/>
    </location>
</feature>